<organism evidence="1 2">
    <name type="scientific">Sphingosinicella rhizophila</name>
    <dbReference type="NCBI Taxonomy" id="3050082"/>
    <lineage>
        <taxon>Bacteria</taxon>
        <taxon>Pseudomonadati</taxon>
        <taxon>Pseudomonadota</taxon>
        <taxon>Alphaproteobacteria</taxon>
        <taxon>Sphingomonadales</taxon>
        <taxon>Sphingosinicellaceae</taxon>
        <taxon>Sphingosinicella</taxon>
    </lineage>
</organism>
<name>A0ABU3QCG0_9SPHN</name>
<evidence type="ECO:0000313" key="2">
    <source>
        <dbReference type="Proteomes" id="UP001259572"/>
    </source>
</evidence>
<gene>
    <name evidence="1" type="ORF">RQX22_19205</name>
</gene>
<dbReference type="RefSeq" id="WP_315728814.1">
    <property type="nucleotide sequence ID" value="NZ_JAVUPU010000019.1"/>
</dbReference>
<dbReference type="InterPro" id="IPR059206">
    <property type="entry name" value="Sll1717-like"/>
</dbReference>
<evidence type="ECO:0000313" key="1">
    <source>
        <dbReference type="EMBL" id="MDT9601085.1"/>
    </source>
</evidence>
<sequence length="544" mass="62931">MATIKQVNPVVLRRGAGIGTGNAETDDDFLFDCFVEYPPVEECRRATSPVMVVAGRTGSGKTAILRYLERETHRSTSLDPFEMSMSYVSNSDALRFLNAIGADLDLFFQVLWKHVLCIEYIRLRWDVDSADKSRNIFSKLFGGFLRDERKQKSLEYIKDWQGKFWITMDQNIKEITESVERKLHAEIGVEIEKFKAGGQYDKRMSREKKSEIVARTRKIISSDQLSELHGVIEMLATQDVDVRTYYLTIDRLDERWVDDSVRFRMIKGLMESLKTFRKIRNLKILVALREDVLERVVQETADISFQREKFEDLMVRLRWTRAELRQLVDKRLNSLFKRQYTVALIGFSDIFPPKIGAKDTFEWMTERTLMRPRDVIALVNECIDIANGQPSVSVTAVRKAEVDFARKRRDALLQEWRSAYPLLGRVLDLFTSRRKSGVDLIELMDKVDDFCTQTWSSPRIDHDPVWDLCQAYAEGGKKMTFDVLAELAAILYRAGGIGIKISAQDRFAYAHIDQPLISPQLLSPDSKVRLHPMLHAAYNLQDRQ</sequence>
<dbReference type="EMBL" id="JAVUPU010000019">
    <property type="protein sequence ID" value="MDT9601085.1"/>
    <property type="molecule type" value="Genomic_DNA"/>
</dbReference>
<dbReference type="NCBIfam" id="NF047389">
    <property type="entry name" value="ATPase_Sll1717"/>
    <property type="match status" value="1"/>
</dbReference>
<protein>
    <submittedName>
        <fullName evidence="1">DNA repair ATPase</fullName>
    </submittedName>
</protein>
<proteinExistence type="predicted"/>
<keyword evidence="2" id="KW-1185">Reference proteome</keyword>
<accession>A0ABU3QCG0</accession>
<comment type="caution">
    <text evidence="1">The sequence shown here is derived from an EMBL/GenBank/DDBJ whole genome shotgun (WGS) entry which is preliminary data.</text>
</comment>
<dbReference type="Proteomes" id="UP001259572">
    <property type="component" value="Unassembled WGS sequence"/>
</dbReference>
<reference evidence="1 2" key="1">
    <citation type="submission" date="2023-05" db="EMBL/GenBank/DDBJ databases">
        <authorList>
            <person name="Guo Y."/>
        </authorList>
    </citation>
    <scope>NUCLEOTIDE SEQUENCE [LARGE SCALE GENOMIC DNA]</scope>
    <source>
        <strain evidence="1 2">GR2756</strain>
    </source>
</reference>